<dbReference type="GO" id="GO:0005634">
    <property type="term" value="C:nucleus"/>
    <property type="evidence" value="ECO:0007669"/>
    <property type="project" value="TreeGrafter"/>
</dbReference>
<dbReference type="PANTHER" id="PTHR46191">
    <property type="match status" value="1"/>
</dbReference>
<dbReference type="InterPro" id="IPR044924">
    <property type="entry name" value="HAD-SF_hydro_IA_REG-2-like_cap"/>
</dbReference>
<dbReference type="PRINTS" id="PR00413">
    <property type="entry name" value="HADHALOGNASE"/>
</dbReference>
<dbReference type="OrthoDB" id="444127at2759"/>
<dbReference type="SFLD" id="SFLDG01129">
    <property type="entry name" value="C1.5:_HAD__Beta-PGM__Phosphata"/>
    <property type="match status" value="1"/>
</dbReference>
<organism evidence="1 2">
    <name type="scientific">Dictyocaulus viviparus</name>
    <name type="common">Bovine lungworm</name>
    <dbReference type="NCBI Taxonomy" id="29172"/>
    <lineage>
        <taxon>Eukaryota</taxon>
        <taxon>Metazoa</taxon>
        <taxon>Ecdysozoa</taxon>
        <taxon>Nematoda</taxon>
        <taxon>Chromadorea</taxon>
        <taxon>Rhabditida</taxon>
        <taxon>Rhabditina</taxon>
        <taxon>Rhabditomorpha</taxon>
        <taxon>Strongyloidea</taxon>
        <taxon>Metastrongylidae</taxon>
        <taxon>Dictyocaulus</taxon>
    </lineage>
</organism>
<reference evidence="2" key="2">
    <citation type="journal article" date="2016" name="Sci. Rep.">
        <title>Dictyocaulus viviparus genome, variome and transcriptome elucidate lungworm biology and support future intervention.</title>
        <authorList>
            <person name="McNulty S.N."/>
            <person name="Strube C."/>
            <person name="Rosa B.A."/>
            <person name="Martin J.C."/>
            <person name="Tyagi R."/>
            <person name="Choi Y.J."/>
            <person name="Wang Q."/>
            <person name="Hallsworth Pepin K."/>
            <person name="Zhang X."/>
            <person name="Ozersky P."/>
            <person name="Wilson R.K."/>
            <person name="Sternberg P.W."/>
            <person name="Gasser R.B."/>
            <person name="Mitreva M."/>
        </authorList>
    </citation>
    <scope>NUCLEOTIDE SEQUENCE [LARGE SCALE GENOMIC DNA]</scope>
    <source>
        <strain evidence="2">HannoverDv2000</strain>
    </source>
</reference>
<dbReference type="InterPro" id="IPR006439">
    <property type="entry name" value="HAD-SF_hydro_IA"/>
</dbReference>
<dbReference type="InterPro" id="IPR051828">
    <property type="entry name" value="HAD-like_hydrolase_domain"/>
</dbReference>
<dbReference type="PANTHER" id="PTHR46191:SF2">
    <property type="entry name" value="HALOACID DEHALOGENASE-LIKE HYDROLASE DOMAIN-CONTAINING PROTEIN 3"/>
    <property type="match status" value="1"/>
</dbReference>
<name>A0A0D8XVH0_DICVI</name>
<dbReference type="AlphaFoldDB" id="A0A0D8XVH0"/>
<gene>
    <name evidence="1" type="ORF">DICVIV_06099</name>
</gene>
<protein>
    <submittedName>
        <fullName evidence="1">HAD hydrolase, REG-2-like, family IA</fullName>
    </submittedName>
</protein>
<keyword evidence="1" id="KW-0378">Hydrolase</keyword>
<dbReference type="InterPro" id="IPR011949">
    <property type="entry name" value="HAD-SF_hydro_IA_REG-2-like"/>
</dbReference>
<dbReference type="GO" id="GO:0016787">
    <property type="term" value="F:hydrolase activity"/>
    <property type="evidence" value="ECO:0007669"/>
    <property type="project" value="UniProtKB-KW"/>
</dbReference>
<dbReference type="EMBL" id="KN716292">
    <property type="protein sequence ID" value="KJH47807.1"/>
    <property type="molecule type" value="Genomic_DNA"/>
</dbReference>
<dbReference type="SUPFAM" id="SSF56784">
    <property type="entry name" value="HAD-like"/>
    <property type="match status" value="1"/>
</dbReference>
<dbReference type="SFLD" id="SFLDS00003">
    <property type="entry name" value="Haloacid_Dehalogenase"/>
    <property type="match status" value="1"/>
</dbReference>
<accession>A0A0D8XVH0</accession>
<proteinExistence type="predicted"/>
<reference evidence="1 2" key="1">
    <citation type="submission" date="2013-11" db="EMBL/GenBank/DDBJ databases">
        <title>Draft genome of the bovine lungworm Dictyocaulus viviparus.</title>
        <authorList>
            <person name="Mitreva M."/>
        </authorList>
    </citation>
    <scope>NUCLEOTIDE SEQUENCE [LARGE SCALE GENOMIC DNA]</scope>
    <source>
        <strain evidence="1 2">HannoverDv2000</strain>
    </source>
</reference>
<dbReference type="Gene3D" id="3.40.50.1000">
    <property type="entry name" value="HAD superfamily/HAD-like"/>
    <property type="match status" value="1"/>
</dbReference>
<dbReference type="Pfam" id="PF00702">
    <property type="entry name" value="Hydrolase"/>
    <property type="match status" value="1"/>
</dbReference>
<dbReference type="Gene3D" id="1.10.150.720">
    <property type="entry name" value="Haloacid dehalogenase-like hydrolase"/>
    <property type="match status" value="1"/>
</dbReference>
<dbReference type="NCBIfam" id="TIGR02252">
    <property type="entry name" value="DREG-2"/>
    <property type="match status" value="1"/>
</dbReference>
<dbReference type="Proteomes" id="UP000053766">
    <property type="component" value="Unassembled WGS sequence"/>
</dbReference>
<evidence type="ECO:0000313" key="2">
    <source>
        <dbReference type="Proteomes" id="UP000053766"/>
    </source>
</evidence>
<dbReference type="InterPro" id="IPR023214">
    <property type="entry name" value="HAD_sf"/>
</dbReference>
<evidence type="ECO:0000313" key="1">
    <source>
        <dbReference type="EMBL" id="KJH47807.1"/>
    </source>
</evidence>
<dbReference type="NCBIfam" id="TIGR01549">
    <property type="entry name" value="HAD-SF-IA-v1"/>
    <property type="match status" value="1"/>
</dbReference>
<sequence>MACSMREISRTLHRFYTSFNISKSTNSVKVVSFDVMDTIIAMNEPFNVVYSRVANTYGFPVDPSLVAVTFPKYMRTLSATHPCFGFHSIGYFEWWKRVVLGCLEEAIGESIPREKAVDIAKDLFEFYATANAWHIVDPKLEAVINNIRWSGISVVIVSNFDGRLKKILQELDLYSLFDFIVASGEVGVEKPSPNIFRLVTNHYQLLSSSELLHIGDSVENDYLAAKNFGANALLFDPSSLNNDVSKADKISSFSQLTVP</sequence>
<keyword evidence="2" id="KW-1185">Reference proteome</keyword>
<dbReference type="STRING" id="29172.A0A0D8XVH0"/>
<dbReference type="InterPro" id="IPR036412">
    <property type="entry name" value="HAD-like_sf"/>
</dbReference>